<reference evidence="4" key="1">
    <citation type="journal article" date="2017" name="BMC Genomics">
        <title>Gapless genome assembly of Colletotrichum higginsianum reveals chromosome structure and association of transposable elements with secondary metabolite gene clusters.</title>
        <authorList>
            <person name="Dallery J.-F."/>
            <person name="Lapalu N."/>
            <person name="Zampounis A."/>
            <person name="Pigne S."/>
            <person name="Luyten I."/>
            <person name="Amselem J."/>
            <person name="Wittenberg A.H.J."/>
            <person name="Zhou S."/>
            <person name="de Queiroz M.V."/>
            <person name="Robin G.P."/>
            <person name="Auger A."/>
            <person name="Hainaut M."/>
            <person name="Henrissat B."/>
            <person name="Kim K.-T."/>
            <person name="Lee Y.-H."/>
            <person name="Lespinet O."/>
            <person name="Schwartz D.C."/>
            <person name="Thon M.R."/>
            <person name="O'Connell R.J."/>
        </authorList>
    </citation>
    <scope>NUCLEOTIDE SEQUENCE [LARGE SCALE GENOMIC DNA]</scope>
    <source>
        <strain evidence="4">IMI 349063</strain>
    </source>
</reference>
<evidence type="ECO:0000313" key="4">
    <source>
        <dbReference type="Proteomes" id="UP000092177"/>
    </source>
</evidence>
<feature type="domain" description="AAA+ ATPase" evidence="2">
    <location>
        <begin position="680"/>
        <end position="807"/>
    </location>
</feature>
<proteinExistence type="predicted"/>
<feature type="compositionally biased region" description="Polar residues" evidence="1">
    <location>
        <begin position="11"/>
        <end position="20"/>
    </location>
</feature>
<feature type="region of interest" description="Disordered" evidence="1">
    <location>
        <begin position="1"/>
        <end position="162"/>
    </location>
</feature>
<dbReference type="GeneID" id="28862341"/>
<dbReference type="SUPFAM" id="SSF52540">
    <property type="entry name" value="P-loop containing nucleoside triphosphate hydrolases"/>
    <property type="match status" value="1"/>
</dbReference>
<dbReference type="EMBL" id="LTAN01000002">
    <property type="protein sequence ID" value="OBR14533.1"/>
    <property type="molecule type" value="Genomic_DNA"/>
</dbReference>
<evidence type="ECO:0000259" key="2">
    <source>
        <dbReference type="SMART" id="SM00382"/>
    </source>
</evidence>
<protein>
    <submittedName>
        <fullName evidence="3">AAA family ATPase</fullName>
    </submittedName>
</protein>
<dbReference type="InterPro" id="IPR054289">
    <property type="entry name" value="DUF7025"/>
</dbReference>
<evidence type="ECO:0000256" key="1">
    <source>
        <dbReference type="SAM" id="MobiDB-lite"/>
    </source>
</evidence>
<comment type="caution">
    <text evidence="3">The sequence shown here is derived from an EMBL/GenBank/DDBJ whole genome shotgun (WGS) entry which is preliminary data.</text>
</comment>
<dbReference type="PANTHER" id="PTHR46411:SF2">
    <property type="entry name" value="AAA+ ATPASE DOMAIN-CONTAINING PROTEIN"/>
    <property type="match status" value="1"/>
</dbReference>
<dbReference type="CDD" id="cd19481">
    <property type="entry name" value="RecA-like_protease"/>
    <property type="match status" value="1"/>
</dbReference>
<accession>A0A1B7YR86</accession>
<organism evidence="3 4">
    <name type="scientific">Colletotrichum higginsianum (strain IMI 349063)</name>
    <name type="common">Crucifer anthracnose fungus</name>
    <dbReference type="NCBI Taxonomy" id="759273"/>
    <lineage>
        <taxon>Eukaryota</taxon>
        <taxon>Fungi</taxon>
        <taxon>Dikarya</taxon>
        <taxon>Ascomycota</taxon>
        <taxon>Pezizomycotina</taxon>
        <taxon>Sordariomycetes</taxon>
        <taxon>Hypocreomycetidae</taxon>
        <taxon>Glomerellales</taxon>
        <taxon>Glomerellaceae</taxon>
        <taxon>Colletotrichum</taxon>
        <taxon>Colletotrichum destructivum species complex</taxon>
    </lineage>
</organism>
<dbReference type="Proteomes" id="UP000092177">
    <property type="component" value="Chromosome 2"/>
</dbReference>
<dbReference type="Pfam" id="PF23232">
    <property type="entry name" value="AAA_lid_13"/>
    <property type="match status" value="1"/>
</dbReference>
<dbReference type="Pfam" id="PF22942">
    <property type="entry name" value="DUF7025"/>
    <property type="match status" value="1"/>
</dbReference>
<dbReference type="InterPro" id="IPR056599">
    <property type="entry name" value="AAA_lid_fung"/>
</dbReference>
<gene>
    <name evidence="3" type="ORF">CH63R_03259</name>
</gene>
<dbReference type="InterPro" id="IPR003959">
    <property type="entry name" value="ATPase_AAA_core"/>
</dbReference>
<dbReference type="VEuPathDB" id="FungiDB:CH63R_03259"/>
<dbReference type="KEGG" id="chig:CH63R_03259"/>
<dbReference type="GO" id="GO:0005524">
    <property type="term" value="F:ATP binding"/>
    <property type="evidence" value="ECO:0007669"/>
    <property type="project" value="InterPro"/>
</dbReference>
<dbReference type="OrthoDB" id="10042665at2759"/>
<name>A0A1B7YR86_COLHI</name>
<dbReference type="RefSeq" id="XP_018163050.1">
    <property type="nucleotide sequence ID" value="XM_018298234.1"/>
</dbReference>
<dbReference type="PANTHER" id="PTHR46411">
    <property type="entry name" value="FAMILY ATPASE, PUTATIVE-RELATED"/>
    <property type="match status" value="1"/>
</dbReference>
<dbReference type="Pfam" id="PF00004">
    <property type="entry name" value="AAA"/>
    <property type="match status" value="1"/>
</dbReference>
<keyword evidence="4" id="KW-1185">Reference proteome</keyword>
<feature type="compositionally biased region" description="Basic and acidic residues" evidence="1">
    <location>
        <begin position="55"/>
        <end position="68"/>
    </location>
</feature>
<dbReference type="AlphaFoldDB" id="A0A1B7YR86"/>
<dbReference type="InterPro" id="IPR003593">
    <property type="entry name" value="AAA+_ATPase"/>
</dbReference>
<sequence>MMEQTKRGTPKMNNDGSTLTEWPPIPQELRRQPSARPFNGQKQNSTNKYVEPTISEDRTRGSEFDKSGEIWAVVRSSTPPKDNSDDPSFDLIDLSLAPVANRDRPPTPSIQRNKQEMPMHQRTYKYQVPETNSPVRNRPAGLDMRPMEASAEPSGPRAYSDTHQSFPGRVLNLQNAEYGEFSGHLTVSLSQIADHLGIPEDSASSLDAMQSYISVLKSHANMPPERPKESRPLTIHRVFEDSRESHRTYLDPPQWIEGVLMGASPISNVQAYLAKHPEVCFIICRYYAGTSQLTNNKDTDAHGNLMVQHISESIVPVEGHLVSATRKFAIFSASTDSSATFTGDGCDNDDEWDNGSSAWEFSNGWLENDTIALSYPYLSFYHARGGSMDAFAKKLSVNELRQFQRVTDYILGEHEAEYSTVDALVARSKIRKEFLHYLFRPGIVVVEGRGAEARGYTSTSWLEHSSEPETPAKALSETHPDGSLEIDAWHWDFDGHFSKTKTKLKIEIKNTHDQQEKNINGLSLRPLKYVDRETRKRLRIRGEWVWKCRQQRIIAYRDASEKSHHTVDERHMIDMKTYQELHSNHSGLRVSSLIGPEQLKSEDPPDETFVYLVPLSMTGFNLKTKKWTDLSIDRFSEVQWNTGAFESLVISGKMKRLIQALITNQIEAEHSTDIISGKGNGIIMLLHGGPGTGKTLTAESVAEIARKPLYPVTCGDIGTEPREVEKYLESVLHLGKTWGCVVLLDEADVFLEQRSLEDLKRNALVSVFLRVLEYYDGILILTSNRVGTFDEAFKSRIQLAIHYTNLTTHQRTMIWGNFFRRLKDMSDEDIDFVDLEDHVEDLARHKMNGREIRNVITTARQVVRWERKQQKEPSFSLTYKVMDEVIETSRKFDSYIEKLNMGMSHDELAENEGLRLAKEA</sequence>
<dbReference type="Gene3D" id="3.40.50.300">
    <property type="entry name" value="P-loop containing nucleotide triphosphate hydrolases"/>
    <property type="match status" value="1"/>
</dbReference>
<dbReference type="InterPro" id="IPR027417">
    <property type="entry name" value="P-loop_NTPase"/>
</dbReference>
<dbReference type="GO" id="GO:0016887">
    <property type="term" value="F:ATP hydrolysis activity"/>
    <property type="evidence" value="ECO:0007669"/>
    <property type="project" value="InterPro"/>
</dbReference>
<dbReference type="SMART" id="SM00382">
    <property type="entry name" value="AAA"/>
    <property type="match status" value="1"/>
</dbReference>
<evidence type="ECO:0000313" key="3">
    <source>
        <dbReference type="EMBL" id="OBR14533.1"/>
    </source>
</evidence>